<evidence type="ECO:0000256" key="1">
    <source>
        <dbReference type="SAM" id="MobiDB-lite"/>
    </source>
</evidence>
<feature type="region of interest" description="Disordered" evidence="1">
    <location>
        <begin position="66"/>
        <end position="85"/>
    </location>
</feature>
<comment type="caution">
    <text evidence="2">The sequence shown here is derived from an EMBL/GenBank/DDBJ whole genome shotgun (WGS) entry which is preliminary data.</text>
</comment>
<dbReference type="Proteomes" id="UP000828390">
    <property type="component" value="Unassembled WGS sequence"/>
</dbReference>
<feature type="compositionally biased region" description="Polar residues" evidence="1">
    <location>
        <begin position="75"/>
        <end position="85"/>
    </location>
</feature>
<dbReference type="AlphaFoldDB" id="A0A9D4L3D8"/>
<protein>
    <submittedName>
        <fullName evidence="2">Uncharacterized protein</fullName>
    </submittedName>
</protein>
<reference evidence="2" key="2">
    <citation type="submission" date="2020-11" db="EMBL/GenBank/DDBJ databases">
        <authorList>
            <person name="McCartney M.A."/>
            <person name="Auch B."/>
            <person name="Kono T."/>
            <person name="Mallez S."/>
            <person name="Becker A."/>
            <person name="Gohl D.M."/>
            <person name="Silverstein K.A.T."/>
            <person name="Koren S."/>
            <person name="Bechman K.B."/>
            <person name="Herman A."/>
            <person name="Abrahante J.E."/>
            <person name="Garbe J."/>
        </authorList>
    </citation>
    <scope>NUCLEOTIDE SEQUENCE</scope>
    <source>
        <strain evidence="2">Duluth1</strain>
        <tissue evidence="2">Whole animal</tissue>
    </source>
</reference>
<evidence type="ECO:0000313" key="2">
    <source>
        <dbReference type="EMBL" id="KAH3850584.1"/>
    </source>
</evidence>
<sequence length="85" mass="9455">MRQTSTTITRYNVCELSSQAHTKALSPENLPSAFRKCGIYPLCSDAVSNDKILPAQVFESDVVSDAYEHSDENENNTNQESTKNN</sequence>
<gene>
    <name evidence="2" type="ORF">DPMN_093006</name>
</gene>
<name>A0A9D4L3D8_DREPO</name>
<proteinExistence type="predicted"/>
<keyword evidence="3" id="KW-1185">Reference proteome</keyword>
<accession>A0A9D4L3D8</accession>
<evidence type="ECO:0000313" key="3">
    <source>
        <dbReference type="Proteomes" id="UP000828390"/>
    </source>
</evidence>
<organism evidence="2 3">
    <name type="scientific">Dreissena polymorpha</name>
    <name type="common">Zebra mussel</name>
    <name type="synonym">Mytilus polymorpha</name>
    <dbReference type="NCBI Taxonomy" id="45954"/>
    <lineage>
        <taxon>Eukaryota</taxon>
        <taxon>Metazoa</taxon>
        <taxon>Spiralia</taxon>
        <taxon>Lophotrochozoa</taxon>
        <taxon>Mollusca</taxon>
        <taxon>Bivalvia</taxon>
        <taxon>Autobranchia</taxon>
        <taxon>Heteroconchia</taxon>
        <taxon>Euheterodonta</taxon>
        <taxon>Imparidentia</taxon>
        <taxon>Neoheterodontei</taxon>
        <taxon>Myida</taxon>
        <taxon>Dreissenoidea</taxon>
        <taxon>Dreissenidae</taxon>
        <taxon>Dreissena</taxon>
    </lineage>
</organism>
<reference evidence="2" key="1">
    <citation type="journal article" date="2019" name="bioRxiv">
        <title>The Genome of the Zebra Mussel, Dreissena polymorpha: A Resource for Invasive Species Research.</title>
        <authorList>
            <person name="McCartney M.A."/>
            <person name="Auch B."/>
            <person name="Kono T."/>
            <person name="Mallez S."/>
            <person name="Zhang Y."/>
            <person name="Obille A."/>
            <person name="Becker A."/>
            <person name="Abrahante J.E."/>
            <person name="Garbe J."/>
            <person name="Badalamenti J.P."/>
            <person name="Herman A."/>
            <person name="Mangelson H."/>
            <person name="Liachko I."/>
            <person name="Sullivan S."/>
            <person name="Sone E.D."/>
            <person name="Koren S."/>
            <person name="Silverstein K.A.T."/>
            <person name="Beckman K.B."/>
            <person name="Gohl D.M."/>
        </authorList>
    </citation>
    <scope>NUCLEOTIDE SEQUENCE</scope>
    <source>
        <strain evidence="2">Duluth1</strain>
        <tissue evidence="2">Whole animal</tissue>
    </source>
</reference>
<dbReference type="EMBL" id="JAIWYP010000003">
    <property type="protein sequence ID" value="KAH3850584.1"/>
    <property type="molecule type" value="Genomic_DNA"/>
</dbReference>